<organism evidence="1">
    <name type="scientific">Lepeophtheirus salmonis</name>
    <name type="common">Salmon louse</name>
    <name type="synonym">Caligus salmonis</name>
    <dbReference type="NCBI Taxonomy" id="72036"/>
    <lineage>
        <taxon>Eukaryota</taxon>
        <taxon>Metazoa</taxon>
        <taxon>Ecdysozoa</taxon>
        <taxon>Arthropoda</taxon>
        <taxon>Crustacea</taxon>
        <taxon>Multicrustacea</taxon>
        <taxon>Hexanauplia</taxon>
        <taxon>Copepoda</taxon>
        <taxon>Siphonostomatoida</taxon>
        <taxon>Caligidae</taxon>
        <taxon>Lepeophtheirus</taxon>
    </lineage>
</organism>
<dbReference type="AlphaFoldDB" id="A0A0K2V0F3"/>
<accession>A0A0K2V0F3</accession>
<protein>
    <submittedName>
        <fullName evidence="1">Uncharacterized protein</fullName>
    </submittedName>
</protein>
<dbReference type="EMBL" id="HACA01026090">
    <property type="protein sequence ID" value="CDW43451.1"/>
    <property type="molecule type" value="Transcribed_RNA"/>
</dbReference>
<sequence>MSSLYKLINILYIKINKCSGKNNIKCFYNYPAFPVSLINQKNNHNCTNLSMLKDFQHLLL</sequence>
<reference evidence="1" key="1">
    <citation type="submission" date="2014-05" db="EMBL/GenBank/DDBJ databases">
        <authorList>
            <person name="Chronopoulou M."/>
        </authorList>
    </citation>
    <scope>NUCLEOTIDE SEQUENCE</scope>
    <source>
        <tissue evidence="1">Whole organism</tissue>
    </source>
</reference>
<proteinExistence type="predicted"/>
<name>A0A0K2V0F3_LEPSM</name>
<evidence type="ECO:0000313" key="1">
    <source>
        <dbReference type="EMBL" id="CDW43451.1"/>
    </source>
</evidence>